<protein>
    <recommendedName>
        <fullName evidence="11">Lysine--tRNA ligase</fullName>
        <ecNumber evidence="11">6.1.1.6</ecNumber>
    </recommendedName>
    <alternativeName>
        <fullName evidence="11">Lysyl-tRNA synthetase</fullName>
        <shortName evidence="11">LysRS</shortName>
    </alternativeName>
</protein>
<keyword evidence="6 11" id="KW-0067">ATP-binding</keyword>
<evidence type="ECO:0000259" key="14">
    <source>
        <dbReference type="PROSITE" id="PS50862"/>
    </source>
</evidence>
<organism evidence="16 17">
    <name type="scientific">Candidatus Limivivens merdigallinarum</name>
    <dbReference type="NCBI Taxonomy" id="2840859"/>
    <lineage>
        <taxon>Bacteria</taxon>
        <taxon>Bacillati</taxon>
        <taxon>Bacillota</taxon>
        <taxon>Clostridia</taxon>
        <taxon>Lachnospirales</taxon>
        <taxon>Lachnospiraceae</taxon>
        <taxon>Lachnospiraceae incertae sedis</taxon>
        <taxon>Candidatus Limivivens</taxon>
    </lineage>
</organism>
<dbReference type="CDD" id="cd00775">
    <property type="entry name" value="LysRS_core"/>
    <property type="match status" value="1"/>
</dbReference>
<dbReference type="EC" id="6.1.1.6" evidence="11"/>
<evidence type="ECO:0000313" key="16">
    <source>
        <dbReference type="EMBL" id="HIQ97376.1"/>
    </source>
</evidence>
<dbReference type="EMBL" id="DVFT01000185">
    <property type="protein sequence ID" value="HIQ97376.1"/>
    <property type="molecule type" value="Genomic_DNA"/>
</dbReference>
<feature type="binding site" evidence="11">
    <location>
        <position position="412"/>
    </location>
    <ligand>
        <name>Mg(2+)</name>
        <dbReference type="ChEBI" id="CHEBI:18420"/>
        <label>1</label>
    </ligand>
</feature>
<dbReference type="InterPro" id="IPR006195">
    <property type="entry name" value="aa-tRNA-synth_II"/>
</dbReference>
<dbReference type="GO" id="GO:0006430">
    <property type="term" value="P:lysyl-tRNA aminoacylation"/>
    <property type="evidence" value="ECO:0007669"/>
    <property type="project" value="UniProtKB-UniRule"/>
</dbReference>
<evidence type="ECO:0000256" key="6">
    <source>
        <dbReference type="ARBA" id="ARBA00022840"/>
    </source>
</evidence>
<feature type="binding site" evidence="11">
    <location>
        <position position="405"/>
    </location>
    <ligand>
        <name>Mg(2+)</name>
        <dbReference type="ChEBI" id="CHEBI:18420"/>
        <label>1</label>
    </ligand>
</feature>
<comment type="catalytic activity">
    <reaction evidence="10 11 13">
        <text>tRNA(Lys) + L-lysine + ATP = L-lysyl-tRNA(Lys) + AMP + diphosphate</text>
        <dbReference type="Rhea" id="RHEA:20792"/>
        <dbReference type="Rhea" id="RHEA-COMP:9696"/>
        <dbReference type="Rhea" id="RHEA-COMP:9697"/>
        <dbReference type="ChEBI" id="CHEBI:30616"/>
        <dbReference type="ChEBI" id="CHEBI:32551"/>
        <dbReference type="ChEBI" id="CHEBI:33019"/>
        <dbReference type="ChEBI" id="CHEBI:78442"/>
        <dbReference type="ChEBI" id="CHEBI:78529"/>
        <dbReference type="ChEBI" id="CHEBI:456215"/>
        <dbReference type="EC" id="6.1.1.6"/>
    </reaction>
</comment>
<dbReference type="InterPro" id="IPR004495">
    <property type="entry name" value="Met-tRNA-synth_bsu_C"/>
</dbReference>
<evidence type="ECO:0000256" key="2">
    <source>
        <dbReference type="ARBA" id="ARBA00022555"/>
    </source>
</evidence>
<evidence type="ECO:0000256" key="10">
    <source>
        <dbReference type="ARBA" id="ARBA00048573"/>
    </source>
</evidence>
<proteinExistence type="inferred from homology"/>
<dbReference type="Pfam" id="PF00152">
    <property type="entry name" value="tRNA-synt_2"/>
    <property type="match status" value="1"/>
</dbReference>
<keyword evidence="4 11" id="KW-0479">Metal-binding</keyword>
<dbReference type="PANTHER" id="PTHR42918">
    <property type="entry name" value="LYSYL-TRNA SYNTHETASE"/>
    <property type="match status" value="1"/>
</dbReference>
<comment type="subunit">
    <text evidence="11">Homodimer.</text>
</comment>
<evidence type="ECO:0000313" key="17">
    <source>
        <dbReference type="Proteomes" id="UP000886886"/>
    </source>
</evidence>
<dbReference type="GO" id="GO:0006431">
    <property type="term" value="P:methionyl-tRNA aminoacylation"/>
    <property type="evidence" value="ECO:0007669"/>
    <property type="project" value="InterPro"/>
</dbReference>
<keyword evidence="11 13" id="KW-0460">Magnesium</keyword>
<dbReference type="Pfam" id="PF01588">
    <property type="entry name" value="tRNA_bind"/>
    <property type="match status" value="1"/>
</dbReference>
<comment type="subcellular location">
    <subcellularLocation>
        <location evidence="11">Cytoplasm</location>
    </subcellularLocation>
</comment>
<evidence type="ECO:0000256" key="13">
    <source>
        <dbReference type="RuleBase" id="RU000336"/>
    </source>
</evidence>
<dbReference type="GO" id="GO:0000287">
    <property type="term" value="F:magnesium ion binding"/>
    <property type="evidence" value="ECO:0007669"/>
    <property type="project" value="UniProtKB-UniRule"/>
</dbReference>
<dbReference type="InterPro" id="IPR004364">
    <property type="entry name" value="Aa-tRNA-synt_II"/>
</dbReference>
<dbReference type="SUPFAM" id="SSF55681">
    <property type="entry name" value="Class II aaRS and biotin synthetases"/>
    <property type="match status" value="1"/>
</dbReference>
<dbReference type="InterPro" id="IPR018149">
    <property type="entry name" value="Lys-tRNA-synth_II_C"/>
</dbReference>
<keyword evidence="2 12" id="KW-0820">tRNA-binding</keyword>
<keyword evidence="11" id="KW-0963">Cytoplasm</keyword>
<dbReference type="InterPro" id="IPR002313">
    <property type="entry name" value="Lys-tRNA-ligase_II"/>
</dbReference>
<dbReference type="PROSITE" id="PS50862">
    <property type="entry name" value="AA_TRNA_LIGASE_II"/>
    <property type="match status" value="1"/>
</dbReference>
<evidence type="ECO:0000256" key="7">
    <source>
        <dbReference type="ARBA" id="ARBA00022884"/>
    </source>
</evidence>
<dbReference type="Gene3D" id="2.40.50.140">
    <property type="entry name" value="Nucleic acid-binding proteins"/>
    <property type="match status" value="2"/>
</dbReference>
<dbReference type="GO" id="GO:0005524">
    <property type="term" value="F:ATP binding"/>
    <property type="evidence" value="ECO:0007669"/>
    <property type="project" value="UniProtKB-UniRule"/>
</dbReference>
<dbReference type="GO" id="GO:0000049">
    <property type="term" value="F:tRNA binding"/>
    <property type="evidence" value="ECO:0007669"/>
    <property type="project" value="UniProtKB-UniRule"/>
</dbReference>
<comment type="similarity">
    <text evidence="1 11">Belongs to the class-II aminoacyl-tRNA synthetase family.</text>
</comment>
<sequence length="655" mass="73795">MAEQKNGQVQDINQLLKVRRDKLKELQESGNDPFVITKYDVTHHSQEIKDQFDSLEGTTVSLAGRVMSKRVMGKASFCNLQDLQGNIQSYVARDSVGEEAYKAFKKLDIGDIVGLTGEVFKTKTGEISVHAATITLLSKSLQILPEKFHGLTNTDIRYRQRYVDLIMNPDVKDTFIKRSKIISAIRKYLSEQGFMEVETPMLVSNAGGAAARPFETHFNALDEDLKLRISLELYLKRLIVGGLEKVYEIGRVFRNEGLDTRHNPEFTLMELYQAYTDYNGMMDLTENLYRYVAQEVLGTTKIVYNGVEMDLGKPFERITMVDAVKKYAGVDFNEIHSLEEARAAAKAHNVEFEAHHKKGDILNLFFEEFAEEHMIQPTFVCDHPVEISPLTKKKPDNPEYTERFEFFMNGWEMANAYSELNDPIDQRERFKAQEELLAQGDEEANHTDEDFLNALEIGMPPTGGIGFGIDRMCMLLTDSAAIRDVLLFPTMKSLDPKKGEAKAESKAAQTAEATVSGQAEVANMSVTSVQLDLSKVKVEPLFEDMVDFETFSKSDFRVVKVEACEAVPKSKKLLKFTLNDGSDRKRTILSGIHEYYEPEQLVGKTCVAITNLPPRKMMGIDSEGMLISAVYECDGREGLNLLMLDDGIPAGAKLY</sequence>
<dbReference type="FunFam" id="2.40.50.140:FF:000024">
    <property type="entry name" value="Lysine--tRNA ligase"/>
    <property type="match status" value="1"/>
</dbReference>
<reference evidence="16" key="2">
    <citation type="journal article" date="2021" name="PeerJ">
        <title>Extensive microbial diversity within the chicken gut microbiome revealed by metagenomics and culture.</title>
        <authorList>
            <person name="Gilroy R."/>
            <person name="Ravi A."/>
            <person name="Getino M."/>
            <person name="Pursley I."/>
            <person name="Horton D.L."/>
            <person name="Alikhan N.F."/>
            <person name="Baker D."/>
            <person name="Gharbi K."/>
            <person name="Hall N."/>
            <person name="Watson M."/>
            <person name="Adriaenssens E.M."/>
            <person name="Foster-Nyarko E."/>
            <person name="Jarju S."/>
            <person name="Secka A."/>
            <person name="Antonio M."/>
            <person name="Oren A."/>
            <person name="Chaudhuri R.R."/>
            <person name="La Ragione R."/>
            <person name="Hildebrand F."/>
            <person name="Pallen M.J."/>
        </authorList>
    </citation>
    <scope>NUCLEOTIDE SEQUENCE</scope>
    <source>
        <strain evidence="16">ChiSjej3B21-11622</strain>
    </source>
</reference>
<evidence type="ECO:0000256" key="12">
    <source>
        <dbReference type="PROSITE-ProRule" id="PRU00209"/>
    </source>
</evidence>
<dbReference type="SUPFAM" id="SSF50249">
    <property type="entry name" value="Nucleic acid-binding proteins"/>
    <property type="match status" value="2"/>
</dbReference>
<keyword evidence="3 11" id="KW-0436">Ligase</keyword>
<evidence type="ECO:0000256" key="4">
    <source>
        <dbReference type="ARBA" id="ARBA00022723"/>
    </source>
</evidence>
<evidence type="ECO:0000256" key="9">
    <source>
        <dbReference type="ARBA" id="ARBA00023146"/>
    </source>
</evidence>
<dbReference type="GO" id="GO:0016740">
    <property type="term" value="F:transferase activity"/>
    <property type="evidence" value="ECO:0007669"/>
    <property type="project" value="UniProtKB-ARBA"/>
</dbReference>
<gene>
    <name evidence="11 16" type="primary">lysS</name>
    <name evidence="16" type="ORF">IAB26_12540</name>
</gene>
<feature type="binding site" evidence="11">
    <location>
        <position position="412"/>
    </location>
    <ligand>
        <name>Mg(2+)</name>
        <dbReference type="ChEBI" id="CHEBI:18420"/>
        <label>2</label>
    </ligand>
</feature>
<dbReference type="CDD" id="cd02800">
    <property type="entry name" value="tRNA_bind_EcMetRS_like"/>
    <property type="match status" value="1"/>
</dbReference>
<evidence type="ECO:0000256" key="11">
    <source>
        <dbReference type="HAMAP-Rule" id="MF_00252"/>
    </source>
</evidence>
<keyword evidence="7 12" id="KW-0694">RNA-binding</keyword>
<dbReference type="PRINTS" id="PR00982">
    <property type="entry name" value="TRNASYNTHLYS"/>
</dbReference>
<evidence type="ECO:0000256" key="1">
    <source>
        <dbReference type="ARBA" id="ARBA00008226"/>
    </source>
</evidence>
<dbReference type="HAMAP" id="MF_00252">
    <property type="entry name" value="Lys_tRNA_synth_class2"/>
    <property type="match status" value="1"/>
</dbReference>
<dbReference type="InterPro" id="IPR045864">
    <property type="entry name" value="aa-tRNA-synth_II/BPL/LPL"/>
</dbReference>
<dbReference type="GO" id="GO:0140096">
    <property type="term" value="F:catalytic activity, acting on a protein"/>
    <property type="evidence" value="ECO:0007669"/>
    <property type="project" value="UniProtKB-ARBA"/>
</dbReference>
<dbReference type="Pfam" id="PF01336">
    <property type="entry name" value="tRNA_anti-codon"/>
    <property type="match status" value="1"/>
</dbReference>
<dbReference type="InterPro" id="IPR002547">
    <property type="entry name" value="tRNA-bd_dom"/>
</dbReference>
<evidence type="ECO:0000256" key="3">
    <source>
        <dbReference type="ARBA" id="ARBA00022598"/>
    </source>
</evidence>
<reference evidence="16" key="1">
    <citation type="submission" date="2020-10" db="EMBL/GenBank/DDBJ databases">
        <authorList>
            <person name="Gilroy R."/>
        </authorList>
    </citation>
    <scope>NUCLEOTIDE SEQUENCE</scope>
    <source>
        <strain evidence="16">ChiSjej3B21-11622</strain>
    </source>
</reference>
<dbReference type="AlphaFoldDB" id="A0A9D0ZWW7"/>
<dbReference type="InterPro" id="IPR012340">
    <property type="entry name" value="NA-bd_OB-fold"/>
</dbReference>
<dbReference type="Proteomes" id="UP000886886">
    <property type="component" value="Unassembled WGS sequence"/>
</dbReference>
<keyword evidence="8 11" id="KW-0648">Protein biosynthesis</keyword>
<accession>A0A9D0ZWW7</accession>
<evidence type="ECO:0000256" key="5">
    <source>
        <dbReference type="ARBA" id="ARBA00022741"/>
    </source>
</evidence>
<feature type="domain" description="TRNA-binding" evidence="15">
    <location>
        <begin position="550"/>
        <end position="655"/>
    </location>
</feature>
<keyword evidence="9 11" id="KW-0030">Aminoacyl-tRNA synthetase</keyword>
<name>A0A9D0ZWW7_9FIRM</name>
<feature type="domain" description="Aminoacyl-transfer RNA synthetases class-II family profile" evidence="14">
    <location>
        <begin position="178"/>
        <end position="489"/>
    </location>
</feature>
<dbReference type="GO" id="GO:0004824">
    <property type="term" value="F:lysine-tRNA ligase activity"/>
    <property type="evidence" value="ECO:0007669"/>
    <property type="project" value="UniProtKB-UniRule"/>
</dbReference>
<evidence type="ECO:0000256" key="8">
    <source>
        <dbReference type="ARBA" id="ARBA00022917"/>
    </source>
</evidence>
<comment type="cofactor">
    <cofactor evidence="11 13">
        <name>Mg(2+)</name>
        <dbReference type="ChEBI" id="CHEBI:18420"/>
    </cofactor>
    <text evidence="11 13">Binds 3 Mg(2+) ions per subunit.</text>
</comment>
<dbReference type="NCBIfam" id="NF001756">
    <property type="entry name" value="PRK00484.1"/>
    <property type="match status" value="1"/>
</dbReference>
<dbReference type="InterPro" id="IPR044136">
    <property type="entry name" value="Lys-tRNA-ligase_II_N"/>
</dbReference>
<dbReference type="NCBIfam" id="TIGR00499">
    <property type="entry name" value="lysS_bact"/>
    <property type="match status" value="1"/>
</dbReference>
<keyword evidence="5 11" id="KW-0547">Nucleotide-binding</keyword>
<dbReference type="CDD" id="cd04322">
    <property type="entry name" value="LysRS_N"/>
    <property type="match status" value="1"/>
</dbReference>
<evidence type="ECO:0000259" key="15">
    <source>
        <dbReference type="PROSITE" id="PS50886"/>
    </source>
</evidence>
<dbReference type="GO" id="GO:0005829">
    <property type="term" value="C:cytosol"/>
    <property type="evidence" value="ECO:0007669"/>
    <property type="project" value="TreeGrafter"/>
</dbReference>
<dbReference type="PROSITE" id="PS50886">
    <property type="entry name" value="TRBD"/>
    <property type="match status" value="1"/>
</dbReference>
<dbReference type="GO" id="GO:0004825">
    <property type="term" value="F:methionine-tRNA ligase activity"/>
    <property type="evidence" value="ECO:0007669"/>
    <property type="project" value="InterPro"/>
</dbReference>
<comment type="caution">
    <text evidence="16">The sequence shown here is derived from an EMBL/GenBank/DDBJ whole genome shotgun (WGS) entry which is preliminary data.</text>
</comment>
<dbReference type="InterPro" id="IPR004365">
    <property type="entry name" value="NA-bd_OB_tRNA"/>
</dbReference>
<dbReference type="PANTHER" id="PTHR42918:SF15">
    <property type="entry name" value="LYSINE--TRNA LIGASE, CHLOROPLASTIC_MITOCHONDRIAL"/>
    <property type="match status" value="1"/>
</dbReference>
<dbReference type="Gene3D" id="3.30.930.10">
    <property type="entry name" value="Bira Bifunctional Protein, Domain 2"/>
    <property type="match status" value="1"/>
</dbReference>